<name>A0A9W6P0E1_9PSEU</name>
<evidence type="ECO:0000313" key="2">
    <source>
        <dbReference type="Proteomes" id="UP001143463"/>
    </source>
</evidence>
<evidence type="ECO:0000313" key="1">
    <source>
        <dbReference type="EMBL" id="GLL15508.1"/>
    </source>
</evidence>
<gene>
    <name evidence="1" type="ORF">GCM10017577_66590</name>
</gene>
<organism evidence="1 2">
    <name type="scientific">Pseudonocardia halophobica</name>
    <dbReference type="NCBI Taxonomy" id="29401"/>
    <lineage>
        <taxon>Bacteria</taxon>
        <taxon>Bacillati</taxon>
        <taxon>Actinomycetota</taxon>
        <taxon>Actinomycetes</taxon>
        <taxon>Pseudonocardiales</taxon>
        <taxon>Pseudonocardiaceae</taxon>
        <taxon>Pseudonocardia</taxon>
    </lineage>
</organism>
<reference evidence="1" key="1">
    <citation type="journal article" date="2014" name="Int. J. Syst. Evol. Microbiol.">
        <title>Complete genome sequence of Corynebacterium casei LMG S-19264T (=DSM 44701T), isolated from a smear-ripened cheese.</title>
        <authorList>
            <consortium name="US DOE Joint Genome Institute (JGI-PGF)"/>
            <person name="Walter F."/>
            <person name="Albersmeier A."/>
            <person name="Kalinowski J."/>
            <person name="Ruckert C."/>
        </authorList>
    </citation>
    <scope>NUCLEOTIDE SEQUENCE</scope>
    <source>
        <strain evidence="1">VKM Ac-1069</strain>
    </source>
</reference>
<comment type="caution">
    <text evidence="1">The sequence shown here is derived from an EMBL/GenBank/DDBJ whole genome shotgun (WGS) entry which is preliminary data.</text>
</comment>
<sequence>MAGPGRVCPVAYRYRPEDLAEPPAFACTTLFVVGGLYGNPHALDAVLARAAAEPAPPEIVFNGDFHYLDVDPDHFRAVDAGVHSHHVTQGNVEYALTADDDTVGCGCDYPDYIAEPVVTNSNLVVEQLRASPALRNDAVRRRLAELPRHLTVLVGDHRVGIVHGDPESLAGWRLALEALDPPDQDARTHTAFAGPTTTVEQVVDWCRRAGVDALCCTHTGLPYAQVVPHADRRCVVVNNGCAGLPNFAGTRVGVLTRLSADPGTPRDSLYGTTLDGLRVDALPVRYDHDRWQADFLHSWPPGSPAHDNYATRVEHGTWLTVDKAARGTAAAPGATPRA</sequence>
<dbReference type="RefSeq" id="WP_051738209.1">
    <property type="nucleotide sequence ID" value="NZ_BAAAUZ010000062.1"/>
</dbReference>
<dbReference type="Gene3D" id="3.60.21.10">
    <property type="match status" value="1"/>
</dbReference>
<reference evidence="1" key="2">
    <citation type="submission" date="2023-01" db="EMBL/GenBank/DDBJ databases">
        <authorList>
            <person name="Sun Q."/>
            <person name="Evtushenko L."/>
        </authorList>
    </citation>
    <scope>NUCLEOTIDE SEQUENCE</scope>
    <source>
        <strain evidence="1">VKM Ac-1069</strain>
    </source>
</reference>
<dbReference type="InterPro" id="IPR029052">
    <property type="entry name" value="Metallo-depent_PP-like"/>
</dbReference>
<dbReference type="SUPFAM" id="SSF56300">
    <property type="entry name" value="Metallo-dependent phosphatases"/>
    <property type="match status" value="1"/>
</dbReference>
<dbReference type="EMBL" id="BSFQ01000048">
    <property type="protein sequence ID" value="GLL15508.1"/>
    <property type="molecule type" value="Genomic_DNA"/>
</dbReference>
<dbReference type="Proteomes" id="UP001143463">
    <property type="component" value="Unassembled WGS sequence"/>
</dbReference>
<proteinExistence type="predicted"/>
<keyword evidence="2" id="KW-1185">Reference proteome</keyword>
<evidence type="ECO:0008006" key="3">
    <source>
        <dbReference type="Google" id="ProtNLM"/>
    </source>
</evidence>
<accession>A0A9W6P0E1</accession>
<protein>
    <recommendedName>
        <fullName evidence="3">Calcineurin-like phosphoesterase family protein</fullName>
    </recommendedName>
</protein>
<dbReference type="AlphaFoldDB" id="A0A9W6P0E1"/>